<evidence type="ECO:0000313" key="6">
    <source>
        <dbReference type="Proteomes" id="UP001595839"/>
    </source>
</evidence>
<organism evidence="5 6">
    <name type="scientific">Streptomyces vulcanius</name>
    <dbReference type="NCBI Taxonomy" id="1441876"/>
    <lineage>
        <taxon>Bacteria</taxon>
        <taxon>Bacillati</taxon>
        <taxon>Actinomycetota</taxon>
        <taxon>Actinomycetes</taxon>
        <taxon>Kitasatosporales</taxon>
        <taxon>Streptomycetaceae</taxon>
        <taxon>Streptomyces</taxon>
    </lineage>
</organism>
<dbReference type="EMBL" id="JBHSFK010000021">
    <property type="protein sequence ID" value="MFC4503690.1"/>
    <property type="molecule type" value="Genomic_DNA"/>
</dbReference>
<evidence type="ECO:0000256" key="3">
    <source>
        <dbReference type="ARBA" id="ARBA00023002"/>
    </source>
</evidence>
<keyword evidence="3" id="KW-0560">Oxidoreductase</keyword>
<comment type="caution">
    <text evidence="5">The sequence shown here is derived from an EMBL/GenBank/DDBJ whole genome shotgun (WGS) entry which is preliminary data.</text>
</comment>
<feature type="domain" description="NADP-dependent oxidoreductase" evidence="4">
    <location>
        <begin position="24"/>
        <end position="275"/>
    </location>
</feature>
<dbReference type="InterPro" id="IPR036812">
    <property type="entry name" value="NAD(P)_OxRdtase_dom_sf"/>
</dbReference>
<dbReference type="PROSITE" id="PS00063">
    <property type="entry name" value="ALDOKETO_REDUCTASE_3"/>
    <property type="match status" value="1"/>
</dbReference>
<sequence length="287" mass="31144">MTARSPLLKLNNGVEMPALGLGVYQSSPQETAAAVSTAIGDGYRLIDTAAGYQNEKEVGDGIVRSGADRGELFVTTKLWTADYGYDSTLRAFDTSLTKLGLDYLDLYLLHWPKPSAFDATVASYKAAEKLLADGRVRAIGVCNHNPDHLQNLLDRTDVVPAVNQVELHPYFIQSEVREANARHGIVTQSWSPIGGVNVYMAADPNAVKNPLRDPGVTELATRYGKTPAQVLLRWHLEHGLSAIPKSVKAHRIAENIDLFDFALTPDDVAAIDALDTGVRGGPDPDNR</sequence>
<protein>
    <submittedName>
        <fullName evidence="5">Aldo/keto reductase</fullName>
    </submittedName>
</protein>
<dbReference type="RefSeq" id="WP_381178486.1">
    <property type="nucleotide sequence ID" value="NZ_JBHSFK010000021.1"/>
</dbReference>
<dbReference type="Proteomes" id="UP001595839">
    <property type="component" value="Unassembled WGS sequence"/>
</dbReference>
<comment type="similarity">
    <text evidence="1">Belongs to the aldo/keto reductase family.</text>
</comment>
<name>A0ABV9AYE7_9ACTN</name>
<dbReference type="InterPro" id="IPR020471">
    <property type="entry name" value="AKR"/>
</dbReference>
<dbReference type="InterPro" id="IPR023210">
    <property type="entry name" value="NADP_OxRdtase_dom"/>
</dbReference>
<dbReference type="PANTHER" id="PTHR43827">
    <property type="entry name" value="2,5-DIKETO-D-GLUCONIC ACID REDUCTASE"/>
    <property type="match status" value="1"/>
</dbReference>
<dbReference type="Pfam" id="PF00248">
    <property type="entry name" value="Aldo_ket_red"/>
    <property type="match status" value="1"/>
</dbReference>
<evidence type="ECO:0000259" key="4">
    <source>
        <dbReference type="Pfam" id="PF00248"/>
    </source>
</evidence>
<dbReference type="PROSITE" id="PS00798">
    <property type="entry name" value="ALDOKETO_REDUCTASE_1"/>
    <property type="match status" value="1"/>
</dbReference>
<evidence type="ECO:0000313" key="5">
    <source>
        <dbReference type="EMBL" id="MFC4503690.1"/>
    </source>
</evidence>
<gene>
    <name evidence="5" type="ORF">ACFPIH_29985</name>
</gene>
<dbReference type="PRINTS" id="PR00069">
    <property type="entry name" value="ALDKETRDTASE"/>
</dbReference>
<dbReference type="SUPFAM" id="SSF51430">
    <property type="entry name" value="NAD(P)-linked oxidoreductase"/>
    <property type="match status" value="1"/>
</dbReference>
<evidence type="ECO:0000256" key="2">
    <source>
        <dbReference type="ARBA" id="ARBA00022857"/>
    </source>
</evidence>
<reference evidence="6" key="1">
    <citation type="journal article" date="2019" name="Int. J. Syst. Evol. Microbiol.">
        <title>The Global Catalogue of Microorganisms (GCM) 10K type strain sequencing project: providing services to taxonomists for standard genome sequencing and annotation.</title>
        <authorList>
            <consortium name="The Broad Institute Genomics Platform"/>
            <consortium name="The Broad Institute Genome Sequencing Center for Infectious Disease"/>
            <person name="Wu L."/>
            <person name="Ma J."/>
        </authorList>
    </citation>
    <scope>NUCLEOTIDE SEQUENCE [LARGE SCALE GENOMIC DNA]</scope>
    <source>
        <strain evidence="6">CGMCC 4.7177</strain>
    </source>
</reference>
<dbReference type="PANTHER" id="PTHR43827:SF3">
    <property type="entry name" value="NADP-DEPENDENT OXIDOREDUCTASE DOMAIN-CONTAINING PROTEIN"/>
    <property type="match status" value="1"/>
</dbReference>
<evidence type="ECO:0000256" key="1">
    <source>
        <dbReference type="ARBA" id="ARBA00007905"/>
    </source>
</evidence>
<keyword evidence="6" id="KW-1185">Reference proteome</keyword>
<dbReference type="PIRSF" id="PIRSF000097">
    <property type="entry name" value="AKR"/>
    <property type="match status" value="1"/>
</dbReference>
<accession>A0ABV9AYE7</accession>
<dbReference type="Gene3D" id="3.20.20.100">
    <property type="entry name" value="NADP-dependent oxidoreductase domain"/>
    <property type="match status" value="1"/>
</dbReference>
<keyword evidence="2" id="KW-0521">NADP</keyword>
<proteinExistence type="inferred from homology"/>
<dbReference type="InterPro" id="IPR018170">
    <property type="entry name" value="Aldo/ket_reductase_CS"/>
</dbReference>